<dbReference type="InterPro" id="IPR019206">
    <property type="entry name" value="DUF2085_TM"/>
</dbReference>
<dbReference type="RefSeq" id="WP_014404911.1">
    <property type="nucleotide sequence ID" value="NC_017034.1"/>
</dbReference>
<evidence type="ECO:0000256" key="1">
    <source>
        <dbReference type="SAM" id="Phobius"/>
    </source>
</evidence>
<proteinExistence type="predicted"/>
<keyword evidence="1" id="KW-0472">Membrane</keyword>
<dbReference type="GeneID" id="11970181"/>
<sequence>MDIKRALFDIIVVIYVAIAAAIFIPWMLFSILGPAPLAIAISDAVFRFFSLFCHQLPWRSLFFNGVQMPVCARCASIYVATALGLAFFRIRGYGGREFRMSWPLLILLFVPTGVDGFTQYLGLRESTNLLRLITGFPYGLGYAYLLAWAVPFTWALLELVATAMRGDGENAKLVLQRIKSMAWPFTRSARIPPRSS</sequence>
<dbReference type="STRING" id="1041930.Mtc_0301"/>
<dbReference type="Proteomes" id="UP000005233">
    <property type="component" value="Chromosome"/>
</dbReference>
<dbReference type="AlphaFoldDB" id="H8I969"/>
<evidence type="ECO:0000313" key="2">
    <source>
        <dbReference type="EMBL" id="AFC99072.1"/>
    </source>
</evidence>
<feature type="transmembrane region" description="Helical" evidence="1">
    <location>
        <begin position="135"/>
        <end position="157"/>
    </location>
</feature>
<protein>
    <submittedName>
        <fullName evidence="2">Membrane protein</fullName>
    </submittedName>
</protein>
<gene>
    <name evidence="2" type="ordered locus">Mtc_0301</name>
</gene>
<dbReference type="EMBL" id="CP003243">
    <property type="protein sequence ID" value="AFC99072.1"/>
    <property type="molecule type" value="Genomic_DNA"/>
</dbReference>
<dbReference type="OrthoDB" id="147375at2157"/>
<dbReference type="eggNOG" id="arCOG03949">
    <property type="taxonomic scope" value="Archaea"/>
</dbReference>
<organism evidence="2 3">
    <name type="scientific">Methanocella conradii (strain DSM 24694 / JCM 17849 / CGMCC 1.5162 / HZ254)</name>
    <dbReference type="NCBI Taxonomy" id="1041930"/>
    <lineage>
        <taxon>Archaea</taxon>
        <taxon>Methanobacteriati</taxon>
        <taxon>Methanobacteriota</taxon>
        <taxon>Stenosarchaea group</taxon>
        <taxon>Methanomicrobia</taxon>
        <taxon>Methanocellales</taxon>
        <taxon>Methanocellaceae</taxon>
        <taxon>Methanocella</taxon>
    </lineage>
</organism>
<keyword evidence="3" id="KW-1185">Reference proteome</keyword>
<dbReference type="Pfam" id="PF09858">
    <property type="entry name" value="DUF2085"/>
    <property type="match status" value="1"/>
</dbReference>
<dbReference type="HOGENOM" id="CLU_1387586_0_0_2"/>
<feature type="transmembrane region" description="Helical" evidence="1">
    <location>
        <begin position="102"/>
        <end position="123"/>
    </location>
</feature>
<feature type="transmembrane region" description="Helical" evidence="1">
    <location>
        <begin position="70"/>
        <end position="90"/>
    </location>
</feature>
<name>H8I969_METCZ</name>
<evidence type="ECO:0000313" key="3">
    <source>
        <dbReference type="Proteomes" id="UP000005233"/>
    </source>
</evidence>
<reference evidence="2 3" key="1">
    <citation type="journal article" date="2012" name="J. Bacteriol.">
        <title>Complete genome sequence of a thermophilic methanogen, Methanocella conradii HZ254, isolated from Chinese rice field soil.</title>
        <authorList>
            <person name="Lu Z."/>
            <person name="Lu Y."/>
        </authorList>
    </citation>
    <scope>NUCLEOTIDE SEQUENCE [LARGE SCALE GENOMIC DNA]</scope>
    <source>
        <strain evidence="3">DSM 24694 / JCM 17849 / CGMCC 1.5162 / HZ254</strain>
    </source>
</reference>
<accession>H8I969</accession>
<keyword evidence="1" id="KW-1133">Transmembrane helix</keyword>
<feature type="transmembrane region" description="Helical" evidence="1">
    <location>
        <begin position="7"/>
        <end position="29"/>
    </location>
</feature>
<keyword evidence="1" id="KW-0812">Transmembrane</keyword>
<dbReference type="KEGG" id="mez:Mtc_0301"/>